<gene>
    <name evidence="2" type="ORF">GCM10007147_26870</name>
</gene>
<keyword evidence="3" id="KW-1185">Reference proteome</keyword>
<protein>
    <recommendedName>
        <fullName evidence="1">DUF2087 domain-containing protein</fullName>
    </recommendedName>
</protein>
<feature type="domain" description="DUF2087" evidence="1">
    <location>
        <begin position="103"/>
        <end position="169"/>
    </location>
</feature>
<dbReference type="Pfam" id="PF09860">
    <property type="entry name" value="DUF2087"/>
    <property type="match status" value="1"/>
</dbReference>
<evidence type="ECO:0000313" key="2">
    <source>
        <dbReference type="EMBL" id="GHD27650.1"/>
    </source>
</evidence>
<name>A0A918XEU6_9ACTN</name>
<dbReference type="RefSeq" id="WP_230480069.1">
    <property type="nucleotide sequence ID" value="NZ_BMXL01000013.1"/>
</dbReference>
<sequence>MDDARLRRLSPKVLALLGEPDRLAVVASLMVGNEPPPGAGKNSPEKMVEQLEAGGVLDNGQVTTESLSALLKECLDEVRELIKEEHAPPGAKHLRQLDFRHGHLVHIPSNPAQRDKLLEWLVDSLLVDPSYQESELKVLLRTVHHDHAALRRYLVDGGYMKRDPHSGTYYPRRS</sequence>
<evidence type="ECO:0000259" key="1">
    <source>
        <dbReference type="Pfam" id="PF09860"/>
    </source>
</evidence>
<dbReference type="EMBL" id="BMXL01000013">
    <property type="protein sequence ID" value="GHD27650.1"/>
    <property type="molecule type" value="Genomic_DNA"/>
</dbReference>
<evidence type="ECO:0000313" key="3">
    <source>
        <dbReference type="Proteomes" id="UP000654947"/>
    </source>
</evidence>
<dbReference type="InterPro" id="IPR018656">
    <property type="entry name" value="DUF2087"/>
</dbReference>
<reference evidence="2 3" key="1">
    <citation type="journal article" date="2014" name="Int. J. Syst. Evol. Microbiol.">
        <title>Complete genome sequence of Corynebacterium casei LMG S-19264T (=DSM 44701T), isolated from a smear-ripened cheese.</title>
        <authorList>
            <consortium name="US DOE Joint Genome Institute (JGI-PGF)"/>
            <person name="Walter F."/>
            <person name="Albersmeier A."/>
            <person name="Kalinowski J."/>
            <person name="Ruckert C."/>
        </authorList>
    </citation>
    <scope>NUCLEOTIDE SEQUENCE [LARGE SCALE GENOMIC DNA]</scope>
    <source>
        <strain evidence="2 3">KCTC 19473</strain>
    </source>
</reference>
<comment type="caution">
    <text evidence="2">The sequence shown here is derived from an EMBL/GenBank/DDBJ whole genome shotgun (WGS) entry which is preliminary data.</text>
</comment>
<accession>A0A918XEU6</accession>
<dbReference type="Proteomes" id="UP000654947">
    <property type="component" value="Unassembled WGS sequence"/>
</dbReference>
<dbReference type="AlphaFoldDB" id="A0A918XEU6"/>
<organism evidence="2 3">
    <name type="scientific">Nocardiopsis kunsanensis</name>
    <dbReference type="NCBI Taxonomy" id="141693"/>
    <lineage>
        <taxon>Bacteria</taxon>
        <taxon>Bacillati</taxon>
        <taxon>Actinomycetota</taxon>
        <taxon>Actinomycetes</taxon>
        <taxon>Streptosporangiales</taxon>
        <taxon>Nocardiopsidaceae</taxon>
        <taxon>Nocardiopsis</taxon>
    </lineage>
</organism>
<proteinExistence type="predicted"/>